<evidence type="ECO:0000313" key="1">
    <source>
        <dbReference type="EMBL" id="AGS53089.1"/>
    </source>
</evidence>
<reference evidence="1" key="1">
    <citation type="submission" date="2012-03" db="EMBL/GenBank/DDBJ databases">
        <title>Functional metagenomics reveals considerable lignocellulase gene clusters in the gut microbiome of a wood-feeding higher termite.</title>
        <authorList>
            <person name="Liu N."/>
        </authorList>
    </citation>
    <scope>NUCLEOTIDE SEQUENCE</scope>
</reference>
<organism evidence="1">
    <name type="scientific">uncultured bacterium contig00036</name>
    <dbReference type="NCBI Taxonomy" id="1181524"/>
    <lineage>
        <taxon>Bacteria</taxon>
        <taxon>environmental samples</taxon>
    </lineage>
</organism>
<dbReference type="EMBL" id="JQ844221">
    <property type="protein sequence ID" value="AGS53089.1"/>
    <property type="molecule type" value="Genomic_DNA"/>
</dbReference>
<proteinExistence type="predicted"/>
<dbReference type="AlphaFoldDB" id="A0A806KQF8"/>
<protein>
    <submittedName>
        <fullName evidence="1">Uncharacterized protein</fullName>
    </submittedName>
</protein>
<accession>A0A806KQF8</accession>
<sequence length="46" mass="4994">MLHCNKVGAKIFGPLEFGHFTYASDDLKGRCVTAQGRAEGNALGRR</sequence>
<name>A0A806KQF8_9BACT</name>